<dbReference type="RefSeq" id="XP_001796522.1">
    <property type="nucleotide sequence ID" value="XM_001796470.1"/>
</dbReference>
<keyword evidence="1" id="KW-0862">Zinc</keyword>
<keyword evidence="1" id="KW-0863">Zinc-finger</keyword>
<feature type="domain" description="RING-type" evidence="3">
    <location>
        <begin position="29"/>
        <end position="83"/>
    </location>
</feature>
<evidence type="ECO:0000256" key="1">
    <source>
        <dbReference type="PROSITE-ProRule" id="PRU00175"/>
    </source>
</evidence>
<proteinExistence type="predicted"/>
<organism evidence="4 5">
    <name type="scientific">Phaeosphaeria nodorum (strain SN15 / ATCC MYA-4574 / FGSC 10173)</name>
    <name type="common">Glume blotch fungus</name>
    <name type="synonym">Parastagonospora nodorum</name>
    <dbReference type="NCBI Taxonomy" id="321614"/>
    <lineage>
        <taxon>Eukaryota</taxon>
        <taxon>Fungi</taxon>
        <taxon>Dikarya</taxon>
        <taxon>Ascomycota</taxon>
        <taxon>Pezizomycotina</taxon>
        <taxon>Dothideomycetes</taxon>
        <taxon>Pleosporomycetidae</taxon>
        <taxon>Pleosporales</taxon>
        <taxon>Pleosporineae</taxon>
        <taxon>Phaeosphaeriaceae</taxon>
        <taxon>Parastagonospora</taxon>
    </lineage>
</organism>
<dbReference type="PROSITE" id="PS50089">
    <property type="entry name" value="ZF_RING_2"/>
    <property type="match status" value="1"/>
</dbReference>
<accession>A0A7U2F5L0</accession>
<dbReference type="KEGG" id="pno:SNOG_06138"/>
<keyword evidence="1" id="KW-0479">Metal-binding</keyword>
<evidence type="ECO:0000256" key="2">
    <source>
        <dbReference type="SAM" id="MobiDB-lite"/>
    </source>
</evidence>
<keyword evidence="5" id="KW-1185">Reference proteome</keyword>
<feature type="compositionally biased region" description="Basic and acidic residues" evidence="2">
    <location>
        <begin position="145"/>
        <end position="158"/>
    </location>
</feature>
<dbReference type="OrthoDB" id="2849579at2759"/>
<dbReference type="OMA" id="ATRINLC"/>
<dbReference type="InterPro" id="IPR001841">
    <property type="entry name" value="Znf_RING"/>
</dbReference>
<protein>
    <recommendedName>
        <fullName evidence="3">RING-type domain-containing protein</fullName>
    </recommendedName>
</protein>
<evidence type="ECO:0000259" key="3">
    <source>
        <dbReference type="PROSITE" id="PS50089"/>
    </source>
</evidence>
<evidence type="ECO:0000313" key="4">
    <source>
        <dbReference type="EMBL" id="QRC98767.1"/>
    </source>
</evidence>
<dbReference type="Gene3D" id="3.30.40.10">
    <property type="entry name" value="Zinc/RING finger domain, C3HC4 (zinc finger)"/>
    <property type="match status" value="1"/>
</dbReference>
<feature type="region of interest" description="Disordered" evidence="2">
    <location>
        <begin position="145"/>
        <end position="194"/>
    </location>
</feature>
<sequence>MTVYASKAAFQSLGLETIKLSSTNLTQDCSICQQPLAMHPNHTSPRSLQRGYHPTVHINACGHTHGALCLSAWLDVGNSCPTCARILFKTISDAIAQQDINDIVHTLGPEYGEARVMVSVVGVMQTREREREALRRIHEFEVDAQKRRDREARDREFALGDEDFLDSEEEDFGDGEDGEDGDGDFEVSDGSEIS</sequence>
<gene>
    <name evidence="4" type="ORF">JI435_061380</name>
</gene>
<reference evidence="5" key="1">
    <citation type="journal article" date="2021" name="BMC Genomics">
        <title>Chromosome-level genome assembly and manually-curated proteome of model necrotroph Parastagonospora nodorum Sn15 reveals a genome-wide trove of candidate effector homologs, and redundancy of virulence-related functions within an accessory chromosome.</title>
        <authorList>
            <person name="Bertazzoni S."/>
            <person name="Jones D.A.B."/>
            <person name="Phan H.T."/>
            <person name="Tan K.-C."/>
            <person name="Hane J.K."/>
        </authorList>
    </citation>
    <scope>NUCLEOTIDE SEQUENCE [LARGE SCALE GENOMIC DNA]</scope>
    <source>
        <strain evidence="5">SN15 / ATCC MYA-4574 / FGSC 10173)</strain>
    </source>
</reference>
<evidence type="ECO:0000313" key="5">
    <source>
        <dbReference type="Proteomes" id="UP000663193"/>
    </source>
</evidence>
<dbReference type="Proteomes" id="UP000663193">
    <property type="component" value="Chromosome 9"/>
</dbReference>
<name>A0A7U2F5L0_PHANO</name>
<dbReference type="InterPro" id="IPR013083">
    <property type="entry name" value="Znf_RING/FYVE/PHD"/>
</dbReference>
<dbReference type="EMBL" id="CP069031">
    <property type="protein sequence ID" value="QRC98767.1"/>
    <property type="molecule type" value="Genomic_DNA"/>
</dbReference>
<dbReference type="VEuPathDB" id="FungiDB:JI435_061380"/>
<feature type="compositionally biased region" description="Acidic residues" evidence="2">
    <location>
        <begin position="159"/>
        <end position="194"/>
    </location>
</feature>
<dbReference type="GO" id="GO:0008270">
    <property type="term" value="F:zinc ion binding"/>
    <property type="evidence" value="ECO:0007669"/>
    <property type="project" value="UniProtKB-KW"/>
</dbReference>
<dbReference type="SUPFAM" id="SSF57850">
    <property type="entry name" value="RING/U-box"/>
    <property type="match status" value="1"/>
</dbReference>
<dbReference type="AlphaFoldDB" id="A0A7U2F5L0"/>